<reference evidence="7 8" key="1">
    <citation type="journal article" date="2011" name="Front. Microbiol.">
        <title>Genomic signatures of strain selection and enhancement in Bacillus atrophaeus var. globigii, a historical biowarfare simulant.</title>
        <authorList>
            <person name="Gibbons H.S."/>
            <person name="Broomall S.M."/>
            <person name="McNew L.A."/>
            <person name="Daligault H."/>
            <person name="Chapman C."/>
            <person name="Bruce D."/>
            <person name="Karavis M."/>
            <person name="Krepps M."/>
            <person name="McGregor P.A."/>
            <person name="Hong C."/>
            <person name="Park K.H."/>
            <person name="Akmal A."/>
            <person name="Feldman A."/>
            <person name="Lin J.S."/>
            <person name="Chang W.E."/>
            <person name="Higgs B.W."/>
            <person name="Demirev P."/>
            <person name="Lindquist J."/>
            <person name="Liem A."/>
            <person name="Fochler E."/>
            <person name="Read T.D."/>
            <person name="Tapia R."/>
            <person name="Johnson S."/>
            <person name="Bishop-Lilly K.A."/>
            <person name="Detter C."/>
            <person name="Han C."/>
            <person name="Sozhamannan S."/>
            <person name="Rosenzweig C.N."/>
            <person name="Skowronski E.W."/>
        </authorList>
    </citation>
    <scope>NUCLEOTIDE SEQUENCE [LARGE SCALE GENOMIC DNA]</scope>
    <source>
        <strain evidence="7 8">CL-SP19</strain>
    </source>
</reference>
<evidence type="ECO:0000259" key="6">
    <source>
        <dbReference type="PROSITE" id="PS50045"/>
    </source>
</evidence>
<keyword evidence="3" id="KW-0805">Transcription regulation</keyword>
<dbReference type="InterPro" id="IPR027417">
    <property type="entry name" value="P-loop_NTPase"/>
</dbReference>
<dbReference type="RefSeq" id="WP_126785304.1">
    <property type="nucleotide sequence ID" value="NZ_PIQF01000003.1"/>
</dbReference>
<sequence length="475" mass="53069">MSNGKTIYLLEQDKQRQQRLETVLTFIGERVSTLTSISSGAPLSDALCVIAGNGIDDLELHASENPAIPFICAAEQHQAALKRANVIGPIDDTVDYQELSRWLHYCHTYHRNLVQHHGSHNQKAGVLESMLVGQSDALQNIKRMVAQVSGSDANVLVLGESGTGKEVVARGIHQMSERKQGPFVPVNCGAIPGDLLESELFGHEKGAFTGAIGTRKGRFELAQGGTLFLDEIGDMPLAMQVKLLRVLQERTFERVGGAKSLKADVRVVAATHRHLETMINEGKFREDLYYRLNVFPIEVPSLRERQDDVPILLRELTARFKKEQGVGVRFTTEALDSLSKHHWPGNVRELTNLIERLTIMHPEQLVDVQDLPPKYQHVEHQPVAPDYPDELLEREALNSIFGDDDLEDETDVQTPVSSELTDDGVNLKDMLSELEIEMIRQALQKADGVVAKAAELLSMRRTTLVEKMKKYQIKQ</sequence>
<dbReference type="GO" id="GO:0006355">
    <property type="term" value="P:regulation of DNA-templated transcription"/>
    <property type="evidence" value="ECO:0007669"/>
    <property type="project" value="InterPro"/>
</dbReference>
<dbReference type="InterPro" id="IPR003593">
    <property type="entry name" value="AAA+_ATPase"/>
</dbReference>
<dbReference type="PROSITE" id="PS50045">
    <property type="entry name" value="SIGMA54_INTERACT_4"/>
    <property type="match status" value="1"/>
</dbReference>
<evidence type="ECO:0000256" key="5">
    <source>
        <dbReference type="ARBA" id="ARBA00023163"/>
    </source>
</evidence>
<accession>A0A432ZBZ2</accession>
<dbReference type="Pfam" id="PF06490">
    <property type="entry name" value="FleQ"/>
    <property type="match status" value="1"/>
</dbReference>
<dbReference type="Proteomes" id="UP000287908">
    <property type="component" value="Unassembled WGS sequence"/>
</dbReference>
<dbReference type="Pfam" id="PF00158">
    <property type="entry name" value="Sigma54_activat"/>
    <property type="match status" value="1"/>
</dbReference>
<dbReference type="InterPro" id="IPR010518">
    <property type="entry name" value="FleQ"/>
</dbReference>
<dbReference type="Gene3D" id="1.10.8.60">
    <property type="match status" value="1"/>
</dbReference>
<dbReference type="GO" id="GO:0005524">
    <property type="term" value="F:ATP binding"/>
    <property type="evidence" value="ECO:0007669"/>
    <property type="project" value="UniProtKB-KW"/>
</dbReference>
<dbReference type="PANTHER" id="PTHR32071:SF117">
    <property type="entry name" value="PTS-DEPENDENT DIHYDROXYACETONE KINASE OPERON REGULATORY PROTEIN-RELATED"/>
    <property type="match status" value="1"/>
</dbReference>
<dbReference type="PROSITE" id="PS00676">
    <property type="entry name" value="SIGMA54_INTERACT_2"/>
    <property type="match status" value="1"/>
</dbReference>
<dbReference type="Pfam" id="PF25601">
    <property type="entry name" value="AAA_lid_14"/>
    <property type="match status" value="1"/>
</dbReference>
<dbReference type="PRINTS" id="PR01590">
    <property type="entry name" value="HTHFIS"/>
</dbReference>
<dbReference type="OrthoDB" id="9804019at2"/>
<dbReference type="SUPFAM" id="SSF46689">
    <property type="entry name" value="Homeodomain-like"/>
    <property type="match status" value="1"/>
</dbReference>
<gene>
    <name evidence="7" type="ORF">CWI81_10835</name>
</gene>
<dbReference type="PROSITE" id="PS00688">
    <property type="entry name" value="SIGMA54_INTERACT_3"/>
    <property type="match status" value="1"/>
</dbReference>
<dbReference type="SUPFAM" id="SSF52540">
    <property type="entry name" value="P-loop containing nucleoside triphosphate hydrolases"/>
    <property type="match status" value="1"/>
</dbReference>
<dbReference type="FunFam" id="3.40.50.300:FF:000006">
    <property type="entry name" value="DNA-binding transcriptional regulator NtrC"/>
    <property type="match status" value="1"/>
</dbReference>
<comment type="caution">
    <text evidence="7">The sequence shown here is derived from an EMBL/GenBank/DDBJ whole genome shotgun (WGS) entry which is preliminary data.</text>
</comment>
<dbReference type="Gene3D" id="1.10.10.60">
    <property type="entry name" value="Homeodomain-like"/>
    <property type="match status" value="1"/>
</dbReference>
<name>A0A432ZBZ2_9GAMM</name>
<dbReference type="InterPro" id="IPR025943">
    <property type="entry name" value="Sigma_54_int_dom_ATP-bd_2"/>
</dbReference>
<dbReference type="AlphaFoldDB" id="A0A432ZBZ2"/>
<evidence type="ECO:0000313" key="8">
    <source>
        <dbReference type="Proteomes" id="UP000287908"/>
    </source>
</evidence>
<dbReference type="InterPro" id="IPR058031">
    <property type="entry name" value="AAA_lid_NorR"/>
</dbReference>
<dbReference type="Gene3D" id="3.40.50.2300">
    <property type="match status" value="1"/>
</dbReference>
<dbReference type="InterPro" id="IPR025662">
    <property type="entry name" value="Sigma_54_int_dom_ATP-bd_1"/>
</dbReference>
<keyword evidence="5" id="KW-0804">Transcription</keyword>
<evidence type="ECO:0000256" key="2">
    <source>
        <dbReference type="ARBA" id="ARBA00022840"/>
    </source>
</evidence>
<dbReference type="EMBL" id="PIQF01000003">
    <property type="protein sequence ID" value="RUO75458.1"/>
    <property type="molecule type" value="Genomic_DNA"/>
</dbReference>
<keyword evidence="2" id="KW-0067">ATP-binding</keyword>
<organism evidence="7 8">
    <name type="scientific">Idiomarina seosinensis</name>
    <dbReference type="NCBI Taxonomy" id="281739"/>
    <lineage>
        <taxon>Bacteria</taxon>
        <taxon>Pseudomonadati</taxon>
        <taxon>Pseudomonadota</taxon>
        <taxon>Gammaproteobacteria</taxon>
        <taxon>Alteromonadales</taxon>
        <taxon>Idiomarinaceae</taxon>
        <taxon>Idiomarina</taxon>
    </lineage>
</organism>
<protein>
    <submittedName>
        <fullName evidence="7">Sigma-54-dependent Fis family transcriptional regulator</fullName>
    </submittedName>
</protein>
<evidence type="ECO:0000256" key="4">
    <source>
        <dbReference type="ARBA" id="ARBA00023125"/>
    </source>
</evidence>
<dbReference type="PANTHER" id="PTHR32071">
    <property type="entry name" value="TRANSCRIPTIONAL REGULATORY PROTEIN"/>
    <property type="match status" value="1"/>
</dbReference>
<dbReference type="GO" id="GO:0043565">
    <property type="term" value="F:sequence-specific DNA binding"/>
    <property type="evidence" value="ECO:0007669"/>
    <property type="project" value="InterPro"/>
</dbReference>
<dbReference type="InterPro" id="IPR009057">
    <property type="entry name" value="Homeodomain-like_sf"/>
</dbReference>
<evidence type="ECO:0000313" key="7">
    <source>
        <dbReference type="EMBL" id="RUO75458.1"/>
    </source>
</evidence>
<dbReference type="SMART" id="SM00382">
    <property type="entry name" value="AAA"/>
    <property type="match status" value="1"/>
</dbReference>
<dbReference type="InterPro" id="IPR025944">
    <property type="entry name" value="Sigma_54_int_dom_CS"/>
</dbReference>
<dbReference type="CDD" id="cd00009">
    <property type="entry name" value="AAA"/>
    <property type="match status" value="1"/>
</dbReference>
<keyword evidence="4" id="KW-0238">DNA-binding</keyword>
<dbReference type="InterPro" id="IPR002197">
    <property type="entry name" value="HTH_Fis"/>
</dbReference>
<dbReference type="Gene3D" id="3.40.50.300">
    <property type="entry name" value="P-loop containing nucleotide triphosphate hydrolases"/>
    <property type="match status" value="1"/>
</dbReference>
<feature type="domain" description="Sigma-54 factor interaction" evidence="6">
    <location>
        <begin position="131"/>
        <end position="359"/>
    </location>
</feature>
<evidence type="ECO:0000256" key="3">
    <source>
        <dbReference type="ARBA" id="ARBA00023015"/>
    </source>
</evidence>
<dbReference type="PROSITE" id="PS00675">
    <property type="entry name" value="SIGMA54_INTERACT_1"/>
    <property type="match status" value="1"/>
</dbReference>
<dbReference type="Pfam" id="PF02954">
    <property type="entry name" value="HTH_8"/>
    <property type="match status" value="1"/>
</dbReference>
<keyword evidence="8" id="KW-1185">Reference proteome</keyword>
<proteinExistence type="predicted"/>
<evidence type="ECO:0000256" key="1">
    <source>
        <dbReference type="ARBA" id="ARBA00022741"/>
    </source>
</evidence>
<dbReference type="InterPro" id="IPR002078">
    <property type="entry name" value="Sigma_54_int"/>
</dbReference>
<keyword evidence="1" id="KW-0547">Nucleotide-binding</keyword>